<protein>
    <submittedName>
        <fullName evidence="2">Uma2 family endonuclease</fullName>
    </submittedName>
</protein>
<dbReference type="InterPro" id="IPR008538">
    <property type="entry name" value="Uma2"/>
</dbReference>
<dbReference type="SUPFAM" id="SSF52980">
    <property type="entry name" value="Restriction endonuclease-like"/>
    <property type="match status" value="1"/>
</dbReference>
<dbReference type="EMBL" id="DSPX01000043">
    <property type="protein sequence ID" value="HGG00008.1"/>
    <property type="molecule type" value="Genomic_DNA"/>
</dbReference>
<feature type="domain" description="Putative restriction endonuclease" evidence="1">
    <location>
        <begin position="23"/>
        <end position="194"/>
    </location>
</feature>
<organism evidence="2">
    <name type="scientific">Planktothricoides sp. SpSt-374</name>
    <dbReference type="NCBI Taxonomy" id="2282167"/>
    <lineage>
        <taxon>Bacteria</taxon>
        <taxon>Bacillati</taxon>
        <taxon>Cyanobacteriota</taxon>
        <taxon>Cyanophyceae</taxon>
        <taxon>Oscillatoriophycideae</taxon>
        <taxon>Oscillatoriales</taxon>
        <taxon>Oscillatoriaceae</taxon>
        <taxon>Planktothricoides</taxon>
    </lineage>
</organism>
<dbReference type="InterPro" id="IPR011335">
    <property type="entry name" value="Restrct_endonuc-II-like"/>
</dbReference>
<evidence type="ECO:0000313" key="2">
    <source>
        <dbReference type="EMBL" id="HGG00008.1"/>
    </source>
</evidence>
<keyword evidence="2" id="KW-0255">Endonuclease</keyword>
<sequence>MTPITAVSPPMTLALPQWQPATWDDYVAWRDNPDLNKDVRLFFHQGYLWVDMGNEGINHARFNDLFTLVFFVWFARQTGLLVDSLSGCVIEKPRTQAAAPDKVLYIGGNSPQWSEGEPRVINLESWRVPDLVGEIADTTLATDLDEKKQLYAALAIPEYWVVDIKGRQVLAFRLQSDGKYQQIAVSVALEGLPISLLSEMLEQMNEGNNIIAAVWFNQQIADF</sequence>
<dbReference type="Gene3D" id="3.90.1570.10">
    <property type="entry name" value="tt1808, chain A"/>
    <property type="match status" value="1"/>
</dbReference>
<accession>A0A7C3ZUQ3</accession>
<gene>
    <name evidence="2" type="ORF">ENR15_04920</name>
</gene>
<dbReference type="Pfam" id="PF05685">
    <property type="entry name" value="Uma2"/>
    <property type="match status" value="1"/>
</dbReference>
<dbReference type="GO" id="GO:0004519">
    <property type="term" value="F:endonuclease activity"/>
    <property type="evidence" value="ECO:0007669"/>
    <property type="project" value="UniProtKB-KW"/>
</dbReference>
<dbReference type="PANTHER" id="PTHR35400:SF1">
    <property type="entry name" value="SLR1083 PROTEIN"/>
    <property type="match status" value="1"/>
</dbReference>
<proteinExistence type="predicted"/>
<evidence type="ECO:0000259" key="1">
    <source>
        <dbReference type="Pfam" id="PF05685"/>
    </source>
</evidence>
<dbReference type="CDD" id="cd06260">
    <property type="entry name" value="DUF820-like"/>
    <property type="match status" value="1"/>
</dbReference>
<dbReference type="PANTHER" id="PTHR35400">
    <property type="entry name" value="SLR1083 PROTEIN"/>
    <property type="match status" value="1"/>
</dbReference>
<dbReference type="AlphaFoldDB" id="A0A7C3ZUQ3"/>
<dbReference type="InterPro" id="IPR012296">
    <property type="entry name" value="Nuclease_put_TT1808"/>
</dbReference>
<name>A0A7C3ZUQ3_9CYAN</name>
<keyword evidence="2" id="KW-0378">Hydrolase</keyword>
<comment type="caution">
    <text evidence="2">The sequence shown here is derived from an EMBL/GenBank/DDBJ whole genome shotgun (WGS) entry which is preliminary data.</text>
</comment>
<reference evidence="2" key="1">
    <citation type="journal article" date="2020" name="mSystems">
        <title>Genome- and Community-Level Interaction Insights into Carbon Utilization and Element Cycling Functions of Hydrothermarchaeota in Hydrothermal Sediment.</title>
        <authorList>
            <person name="Zhou Z."/>
            <person name="Liu Y."/>
            <person name="Xu W."/>
            <person name="Pan J."/>
            <person name="Luo Z.H."/>
            <person name="Li M."/>
        </authorList>
    </citation>
    <scope>NUCLEOTIDE SEQUENCE [LARGE SCALE GENOMIC DNA]</scope>
    <source>
        <strain evidence="2">SpSt-374</strain>
    </source>
</reference>
<keyword evidence="2" id="KW-0540">Nuclease</keyword>